<dbReference type="InterPro" id="IPR011011">
    <property type="entry name" value="Znf_FYVE_PHD"/>
</dbReference>
<evidence type="ECO:0000259" key="10">
    <source>
        <dbReference type="PROSITE" id="PS50178"/>
    </source>
</evidence>
<dbReference type="PANTHER" id="PTHR24171:SF8">
    <property type="entry name" value="BRCA1-ASSOCIATED RING DOMAIN PROTEIN 1"/>
    <property type="match status" value="1"/>
</dbReference>
<dbReference type="Gene3D" id="1.25.40.20">
    <property type="entry name" value="Ankyrin repeat-containing domain"/>
    <property type="match status" value="1"/>
</dbReference>
<dbReference type="SMART" id="SM00064">
    <property type="entry name" value="FYVE"/>
    <property type="match status" value="1"/>
</dbReference>
<dbReference type="Pfam" id="PF13637">
    <property type="entry name" value="Ank_4"/>
    <property type="match status" value="1"/>
</dbReference>
<feature type="region of interest" description="Disordered" evidence="8">
    <location>
        <begin position="722"/>
        <end position="754"/>
    </location>
</feature>
<dbReference type="GO" id="GO:0004842">
    <property type="term" value="F:ubiquitin-protein transferase activity"/>
    <property type="evidence" value="ECO:0007669"/>
    <property type="project" value="TreeGrafter"/>
</dbReference>
<dbReference type="OrthoDB" id="10057496at2759"/>
<dbReference type="SMART" id="SM00184">
    <property type="entry name" value="RING"/>
    <property type="match status" value="1"/>
</dbReference>
<evidence type="ECO:0000313" key="12">
    <source>
        <dbReference type="Proteomes" id="UP000245771"/>
    </source>
</evidence>
<evidence type="ECO:0000256" key="5">
    <source>
        <dbReference type="ARBA" id="ARBA00023043"/>
    </source>
</evidence>
<keyword evidence="12" id="KW-1185">Reference proteome</keyword>
<dbReference type="InParanoid" id="A0A316V8G6"/>
<evidence type="ECO:0000256" key="8">
    <source>
        <dbReference type="SAM" id="MobiDB-lite"/>
    </source>
</evidence>
<dbReference type="PROSITE" id="PS50178">
    <property type="entry name" value="ZF_FYVE"/>
    <property type="match status" value="1"/>
</dbReference>
<dbReference type="PROSITE" id="PS50297">
    <property type="entry name" value="ANK_REP_REGION"/>
    <property type="match status" value="2"/>
</dbReference>
<dbReference type="SUPFAM" id="SSF57850">
    <property type="entry name" value="RING/U-box"/>
    <property type="match status" value="1"/>
</dbReference>
<organism evidence="11 12">
    <name type="scientific">Meira miltonrushii</name>
    <dbReference type="NCBI Taxonomy" id="1280837"/>
    <lineage>
        <taxon>Eukaryota</taxon>
        <taxon>Fungi</taxon>
        <taxon>Dikarya</taxon>
        <taxon>Basidiomycota</taxon>
        <taxon>Ustilaginomycotina</taxon>
        <taxon>Exobasidiomycetes</taxon>
        <taxon>Exobasidiales</taxon>
        <taxon>Brachybasidiaceae</taxon>
        <taxon>Meira</taxon>
    </lineage>
</organism>
<feature type="region of interest" description="Disordered" evidence="8">
    <location>
        <begin position="255"/>
        <end position="292"/>
    </location>
</feature>
<evidence type="ECO:0000256" key="1">
    <source>
        <dbReference type="ARBA" id="ARBA00022723"/>
    </source>
</evidence>
<name>A0A316V8G6_9BASI</name>
<evidence type="ECO:0008006" key="13">
    <source>
        <dbReference type="Google" id="ProtNLM"/>
    </source>
</evidence>
<evidence type="ECO:0000256" key="6">
    <source>
        <dbReference type="PROSITE-ProRule" id="PRU00023"/>
    </source>
</evidence>
<dbReference type="RefSeq" id="XP_025354229.1">
    <property type="nucleotide sequence ID" value="XM_025502671.1"/>
</dbReference>
<feature type="repeat" description="ANK" evidence="6">
    <location>
        <begin position="5"/>
        <end position="37"/>
    </location>
</feature>
<dbReference type="InterPro" id="IPR013083">
    <property type="entry name" value="Znf_RING/FYVE/PHD"/>
</dbReference>
<proteinExistence type="predicted"/>
<evidence type="ECO:0000256" key="7">
    <source>
        <dbReference type="PROSITE-ProRule" id="PRU00175"/>
    </source>
</evidence>
<dbReference type="EMBL" id="KZ819604">
    <property type="protein sequence ID" value="PWN33927.1"/>
    <property type="molecule type" value="Genomic_DNA"/>
</dbReference>
<protein>
    <recommendedName>
        <fullName evidence="13">FYVE-domain-containing protein</fullName>
    </recommendedName>
</protein>
<feature type="repeat" description="ANK" evidence="6">
    <location>
        <begin position="38"/>
        <end position="61"/>
    </location>
</feature>
<dbReference type="SUPFAM" id="SSF48403">
    <property type="entry name" value="Ankyrin repeat"/>
    <property type="match status" value="1"/>
</dbReference>
<sequence length="861" mass="93232">MEDREGETALHKAAMAGKLPSLTFLISSGASANSVDGDGWTPLHNACSKGFLDIVKVLVENAGAAIDVKGGRGGWTPLMNAASNGHLPIVRYLTSKQKVDPFVRNNAGETAYDVAAATFEVFICEILEKYESERWAALKFAGSAPSNANQTVPGQGPYNPLAIHTTVPVIVYENQRLDTRLSTLAIRGGKPRWSGTQAGRPDKPDRRAPSTMSPGPLSLSRTRHLPMAREDVKLPTRSQPYKLRLPNRSAQIAAAKKARGELGTGDEELGTTPTPDSVLRRGSNEGSASDSVEPSHFWLSTWQNDLTSPQVDAESGWQYSQSFDTPDERWSASVPAPLTRLLDGRGLGASVQRAVSSVVLASTGAAPVAEAEAVNAGWVRRRRWVRVMRRRLDIAFNDDLEAAEQSSLASLTQSPVAVEGQRVFESSVVLQAQADARNDAQQLGSNADYMARAKAMAGSGIGSTPADMDESELERRLTHIELAVTELRQHAFSDADGDRQQRAEELLKEYTVQMGQLRQAAGLDEESEDSDDDSDAEFIYPNSYRDDGQSVITRIGGGPFATTSGVVPDRPSPALRQSSTASVFGERAAPSEAGTSLGAIRSADLAAASEFRVPTNEQHQRHLTGNTNGARQLREQSLIPVWEDDAEASTCRGCNRKFTFFLRKHHCRRCGRIFCDACSTHRAKLTPEELIIDPGLPEMLLTESNGPSRICDGCDAERRLPSSLRNSPYGSEDFSGAVHRMDTHSSGQSGRQDDVSSRASELADCPVCGLALAGLGEDAAIQEEHVRACLENGGGGTAVQGGKYLVYRLDEGPIVGKECQICLEEMLINMTIARLPCLCYFHRHCIDSWLSRAHACPVHAR</sequence>
<dbReference type="InterPro" id="IPR036770">
    <property type="entry name" value="Ankyrin_rpt-contain_sf"/>
</dbReference>
<keyword evidence="2" id="KW-0677">Repeat</keyword>
<accession>A0A316V8G6</accession>
<feature type="region of interest" description="Disordered" evidence="8">
    <location>
        <begin position="562"/>
        <end position="589"/>
    </location>
</feature>
<dbReference type="Proteomes" id="UP000245771">
    <property type="component" value="Unassembled WGS sequence"/>
</dbReference>
<dbReference type="GeneID" id="37024452"/>
<reference evidence="11 12" key="1">
    <citation type="journal article" date="2018" name="Mol. Biol. Evol.">
        <title>Broad Genomic Sampling Reveals a Smut Pathogenic Ancestry of the Fungal Clade Ustilaginomycotina.</title>
        <authorList>
            <person name="Kijpornyongpan T."/>
            <person name="Mondo S.J."/>
            <person name="Barry K."/>
            <person name="Sandor L."/>
            <person name="Lee J."/>
            <person name="Lipzen A."/>
            <person name="Pangilinan J."/>
            <person name="LaButti K."/>
            <person name="Hainaut M."/>
            <person name="Henrissat B."/>
            <person name="Grigoriev I.V."/>
            <person name="Spatafora J.W."/>
            <person name="Aime M.C."/>
        </authorList>
    </citation>
    <scope>NUCLEOTIDE SEQUENCE [LARGE SCALE GENOMIC DNA]</scope>
    <source>
        <strain evidence="11 12">MCA 3882</strain>
    </source>
</reference>
<dbReference type="InterPro" id="IPR000306">
    <property type="entry name" value="Znf_FYVE"/>
</dbReference>
<dbReference type="PROSITE" id="PS50089">
    <property type="entry name" value="ZF_RING_2"/>
    <property type="match status" value="1"/>
</dbReference>
<feature type="domain" description="RING-type" evidence="9">
    <location>
        <begin position="819"/>
        <end position="859"/>
    </location>
</feature>
<dbReference type="SMART" id="SM00248">
    <property type="entry name" value="ANK"/>
    <property type="match status" value="3"/>
</dbReference>
<evidence type="ECO:0000259" key="9">
    <source>
        <dbReference type="PROSITE" id="PS50089"/>
    </source>
</evidence>
<keyword evidence="3 7" id="KW-0863">Zinc-finger</keyword>
<keyword evidence="1" id="KW-0479">Metal-binding</keyword>
<dbReference type="PROSITE" id="PS50088">
    <property type="entry name" value="ANK_REPEAT"/>
    <property type="match status" value="2"/>
</dbReference>
<dbReference type="Gene3D" id="3.30.40.10">
    <property type="entry name" value="Zinc/RING finger domain, C3HC4 (zinc finger)"/>
    <property type="match status" value="2"/>
</dbReference>
<dbReference type="AlphaFoldDB" id="A0A316V8G6"/>
<dbReference type="Pfam" id="PF13857">
    <property type="entry name" value="Ank_5"/>
    <property type="match status" value="1"/>
</dbReference>
<evidence type="ECO:0000256" key="3">
    <source>
        <dbReference type="ARBA" id="ARBA00022771"/>
    </source>
</evidence>
<dbReference type="InterPro" id="IPR017455">
    <property type="entry name" value="Znf_FYVE-rel"/>
</dbReference>
<dbReference type="CDD" id="cd16489">
    <property type="entry name" value="mRING-CH-C4HC2H_ZNRF"/>
    <property type="match status" value="1"/>
</dbReference>
<feature type="domain" description="FYVE-type" evidence="10">
    <location>
        <begin position="645"/>
        <end position="719"/>
    </location>
</feature>
<dbReference type="InterPro" id="IPR002110">
    <property type="entry name" value="Ankyrin_rpt"/>
</dbReference>
<evidence type="ECO:0000256" key="2">
    <source>
        <dbReference type="ARBA" id="ARBA00022737"/>
    </source>
</evidence>
<dbReference type="PANTHER" id="PTHR24171">
    <property type="entry name" value="ANKYRIN REPEAT DOMAIN-CONTAINING PROTEIN 39-RELATED"/>
    <property type="match status" value="1"/>
</dbReference>
<keyword evidence="5 6" id="KW-0040">ANK repeat</keyword>
<dbReference type="SUPFAM" id="SSF57903">
    <property type="entry name" value="FYVE/PHD zinc finger"/>
    <property type="match status" value="1"/>
</dbReference>
<dbReference type="GO" id="GO:0008270">
    <property type="term" value="F:zinc ion binding"/>
    <property type="evidence" value="ECO:0007669"/>
    <property type="project" value="UniProtKB-KW"/>
</dbReference>
<dbReference type="Pfam" id="PF13639">
    <property type="entry name" value="zf-RING_2"/>
    <property type="match status" value="1"/>
</dbReference>
<evidence type="ECO:0000313" key="11">
    <source>
        <dbReference type="EMBL" id="PWN33927.1"/>
    </source>
</evidence>
<dbReference type="STRING" id="1280837.A0A316V8G6"/>
<gene>
    <name evidence="11" type="ORF">FA14DRAFT_66560</name>
</gene>
<dbReference type="GO" id="GO:0085020">
    <property type="term" value="P:protein K6-linked ubiquitination"/>
    <property type="evidence" value="ECO:0007669"/>
    <property type="project" value="TreeGrafter"/>
</dbReference>
<keyword evidence="4" id="KW-0862">Zinc</keyword>
<evidence type="ECO:0000256" key="4">
    <source>
        <dbReference type="ARBA" id="ARBA00022833"/>
    </source>
</evidence>
<dbReference type="Pfam" id="PF01363">
    <property type="entry name" value="FYVE"/>
    <property type="match status" value="1"/>
</dbReference>
<feature type="region of interest" description="Disordered" evidence="8">
    <location>
        <begin position="188"/>
        <end position="229"/>
    </location>
</feature>
<dbReference type="InterPro" id="IPR001841">
    <property type="entry name" value="Znf_RING"/>
</dbReference>